<keyword evidence="1" id="KW-1133">Transmembrane helix</keyword>
<evidence type="ECO:0008006" key="4">
    <source>
        <dbReference type="Google" id="ProtNLM"/>
    </source>
</evidence>
<reference evidence="2 3" key="1">
    <citation type="submission" date="2021-04" db="EMBL/GenBank/DDBJ databases">
        <authorList>
            <person name="Pira H."/>
            <person name="Risdian C."/>
            <person name="Wink J."/>
        </authorList>
    </citation>
    <scope>NUCLEOTIDE SEQUENCE [LARGE SCALE GENOMIC DNA]</scope>
    <source>
        <strain evidence="2 3">WH53</strain>
    </source>
</reference>
<dbReference type="RefSeq" id="WP_215818998.1">
    <property type="nucleotide sequence ID" value="NZ_JAGSOY010000011.1"/>
</dbReference>
<dbReference type="Proteomes" id="UP000690515">
    <property type="component" value="Unassembled WGS sequence"/>
</dbReference>
<evidence type="ECO:0000313" key="3">
    <source>
        <dbReference type="Proteomes" id="UP000690515"/>
    </source>
</evidence>
<keyword evidence="1" id="KW-0812">Transmembrane</keyword>
<feature type="transmembrane region" description="Helical" evidence="1">
    <location>
        <begin position="21"/>
        <end position="43"/>
    </location>
</feature>
<gene>
    <name evidence="2" type="ORF">KCG35_07170</name>
</gene>
<sequence length="49" mass="5859">MYSYRRRYIKYHGFFRWLLKVVSDVILVIAVPLLVAWLIILLLSQHAIA</sequence>
<keyword evidence="3" id="KW-1185">Reference proteome</keyword>
<organism evidence="2 3">
    <name type="scientific">Zooshikella harenae</name>
    <dbReference type="NCBI Taxonomy" id="2827238"/>
    <lineage>
        <taxon>Bacteria</taxon>
        <taxon>Pseudomonadati</taxon>
        <taxon>Pseudomonadota</taxon>
        <taxon>Gammaproteobacteria</taxon>
        <taxon>Oceanospirillales</taxon>
        <taxon>Zooshikellaceae</taxon>
        <taxon>Zooshikella</taxon>
    </lineage>
</organism>
<accession>A0ABS5ZC51</accession>
<dbReference type="EMBL" id="JAGSOY010000011">
    <property type="protein sequence ID" value="MBU2710835.1"/>
    <property type="molecule type" value="Genomic_DNA"/>
</dbReference>
<comment type="caution">
    <text evidence="2">The sequence shown here is derived from an EMBL/GenBank/DDBJ whole genome shotgun (WGS) entry which is preliminary data.</text>
</comment>
<proteinExistence type="predicted"/>
<name>A0ABS5ZC51_9GAMM</name>
<protein>
    <recommendedName>
        <fullName evidence="4">Sugar transferase</fullName>
    </recommendedName>
</protein>
<evidence type="ECO:0000313" key="2">
    <source>
        <dbReference type="EMBL" id="MBU2710835.1"/>
    </source>
</evidence>
<evidence type="ECO:0000256" key="1">
    <source>
        <dbReference type="SAM" id="Phobius"/>
    </source>
</evidence>
<keyword evidence="1" id="KW-0472">Membrane</keyword>